<organism evidence="2 3">
    <name type="scientific">Varunaivibrio sulfuroxidans</name>
    <dbReference type="NCBI Taxonomy" id="1773489"/>
    <lineage>
        <taxon>Bacteria</taxon>
        <taxon>Pseudomonadati</taxon>
        <taxon>Pseudomonadota</taxon>
        <taxon>Alphaproteobacteria</taxon>
        <taxon>Rhodospirillales</taxon>
        <taxon>Magnetovibrionaceae</taxon>
        <taxon>Varunaivibrio</taxon>
    </lineage>
</organism>
<protein>
    <submittedName>
        <fullName evidence="2">Uncharacterized protein DUF2730</fullName>
    </submittedName>
</protein>
<dbReference type="Pfam" id="PF10805">
    <property type="entry name" value="DUF2730"/>
    <property type="match status" value="1"/>
</dbReference>
<feature type="transmembrane region" description="Helical" evidence="1">
    <location>
        <begin position="6"/>
        <end position="27"/>
    </location>
</feature>
<accession>A0A4R3JAC7</accession>
<comment type="caution">
    <text evidence="2">The sequence shown here is derived from an EMBL/GenBank/DDBJ whole genome shotgun (WGS) entry which is preliminary data.</text>
</comment>
<reference evidence="2 3" key="1">
    <citation type="submission" date="2019-03" db="EMBL/GenBank/DDBJ databases">
        <title>Genomic Encyclopedia of Type Strains, Phase IV (KMG-IV): sequencing the most valuable type-strain genomes for metagenomic binning, comparative biology and taxonomic classification.</title>
        <authorList>
            <person name="Goeker M."/>
        </authorList>
    </citation>
    <scope>NUCLEOTIDE SEQUENCE [LARGE SCALE GENOMIC DNA]</scope>
    <source>
        <strain evidence="2 3">DSM 101688</strain>
    </source>
</reference>
<name>A0A4R3JAC7_9PROT</name>
<evidence type="ECO:0000313" key="3">
    <source>
        <dbReference type="Proteomes" id="UP000295304"/>
    </source>
</evidence>
<dbReference type="RefSeq" id="WP_132939019.1">
    <property type="nucleotide sequence ID" value="NZ_CP119676.1"/>
</dbReference>
<keyword evidence="1" id="KW-0812">Transmembrane</keyword>
<proteinExistence type="predicted"/>
<dbReference type="AlphaFoldDB" id="A0A4R3JAC7"/>
<dbReference type="Proteomes" id="UP000295304">
    <property type="component" value="Unassembled WGS sequence"/>
</dbReference>
<dbReference type="OrthoDB" id="7916371at2"/>
<keyword evidence="1" id="KW-0472">Membrane</keyword>
<evidence type="ECO:0000256" key="1">
    <source>
        <dbReference type="SAM" id="Phobius"/>
    </source>
</evidence>
<dbReference type="EMBL" id="SLZW01000005">
    <property type="protein sequence ID" value="TCS62572.1"/>
    <property type="molecule type" value="Genomic_DNA"/>
</dbReference>
<evidence type="ECO:0000313" key="2">
    <source>
        <dbReference type="EMBL" id="TCS62572.1"/>
    </source>
</evidence>
<keyword evidence="1" id="KW-1133">Transmembrane helix</keyword>
<gene>
    <name evidence="2" type="ORF">EDD55_105118</name>
</gene>
<keyword evidence="3" id="KW-1185">Reference proteome</keyword>
<sequence>MDFVAAKFWLDTLVLAGMVVNALYTWAMSRHRANRSEIEAVKNDHLALIQDLTQRALVMEARIDALPGARDFHGALQQMTKMDGEIGILNERLAGFKESLERVERPLNLLVEAQMKGAKI</sequence>
<dbReference type="InterPro" id="IPR020269">
    <property type="entry name" value="Phage_Mu_Releasin"/>
</dbReference>